<gene>
    <name evidence="2" type="ORF">AF333_10535</name>
    <name evidence="3" type="ORF">SAMN04487909_14612</name>
</gene>
<evidence type="ECO:0000259" key="1">
    <source>
        <dbReference type="Pfam" id="PF13936"/>
    </source>
</evidence>
<dbReference type="Proteomes" id="UP000037269">
    <property type="component" value="Unassembled WGS sequence"/>
</dbReference>
<dbReference type="InterPro" id="IPR025246">
    <property type="entry name" value="IS30-like_HTH"/>
</dbReference>
<reference evidence="2 4" key="1">
    <citation type="submission" date="2015-07" db="EMBL/GenBank/DDBJ databases">
        <title>Fjat-14205 dsm 2895.</title>
        <authorList>
            <person name="Liu B."/>
            <person name="Wang J."/>
            <person name="Zhu Y."/>
            <person name="Liu G."/>
            <person name="Chen Q."/>
            <person name="Chen Z."/>
            <person name="Lan J."/>
            <person name="Che J."/>
            <person name="Ge C."/>
            <person name="Shi H."/>
            <person name="Pan Z."/>
            <person name="Liu X."/>
        </authorList>
    </citation>
    <scope>NUCLEOTIDE SEQUENCE [LARGE SCALE GENOMIC DNA]</scope>
    <source>
        <strain evidence="2 4">DSM 2895</strain>
    </source>
</reference>
<keyword evidence="4" id="KW-1185">Reference proteome</keyword>
<dbReference type="InterPro" id="IPR009057">
    <property type="entry name" value="Homeodomain-like_sf"/>
</dbReference>
<evidence type="ECO:0000313" key="3">
    <source>
        <dbReference type="EMBL" id="SDK26160.1"/>
    </source>
</evidence>
<dbReference type="SUPFAM" id="SSF46689">
    <property type="entry name" value="Homeodomain-like"/>
    <property type="match status" value="1"/>
</dbReference>
<proteinExistence type="predicted"/>
<dbReference type="RefSeq" id="WP_043064931.1">
    <property type="nucleotide sequence ID" value="NZ_BJOA01000186.1"/>
</dbReference>
<dbReference type="Gene3D" id="1.10.10.60">
    <property type="entry name" value="Homeodomain-like"/>
    <property type="match status" value="1"/>
</dbReference>
<dbReference type="EMBL" id="LGUG01000004">
    <property type="protein sequence ID" value="KON95857.1"/>
    <property type="molecule type" value="Genomic_DNA"/>
</dbReference>
<reference evidence="3 5" key="2">
    <citation type="submission" date="2016-10" db="EMBL/GenBank/DDBJ databases">
        <authorList>
            <person name="de Groot N.N."/>
        </authorList>
    </citation>
    <scope>NUCLEOTIDE SEQUENCE [LARGE SCALE GENOMIC DNA]</scope>
    <source>
        <strain evidence="3 5">DSM 2895</strain>
    </source>
</reference>
<dbReference type="PATRIC" id="fig|47500.8.peg.5314"/>
<feature type="domain" description="Transposase IS30-like HTH" evidence="1">
    <location>
        <begin position="5"/>
        <end position="45"/>
    </location>
</feature>
<dbReference type="AlphaFoldDB" id="A0A0D1YFK3"/>
<dbReference type="GeneID" id="42305634"/>
<accession>A0A0D1YFK3</accession>
<organism evidence="2 4">
    <name type="scientific">Aneurinibacillus migulanus</name>
    <name type="common">Bacillus migulanus</name>
    <dbReference type="NCBI Taxonomy" id="47500"/>
    <lineage>
        <taxon>Bacteria</taxon>
        <taxon>Bacillati</taxon>
        <taxon>Bacillota</taxon>
        <taxon>Bacilli</taxon>
        <taxon>Bacillales</taxon>
        <taxon>Paenibacillaceae</taxon>
        <taxon>Aneurinibacillus group</taxon>
        <taxon>Aneurinibacillus</taxon>
    </lineage>
</organism>
<dbReference type="OrthoDB" id="9776104at2"/>
<dbReference type="STRING" id="47500.AF333_10535"/>
<dbReference type="CDD" id="cd00569">
    <property type="entry name" value="HTH_Hin_like"/>
    <property type="match status" value="1"/>
</dbReference>
<dbReference type="Pfam" id="PF13936">
    <property type="entry name" value="HTH_38"/>
    <property type="match status" value="1"/>
</dbReference>
<dbReference type="Proteomes" id="UP000182836">
    <property type="component" value="Unassembled WGS sequence"/>
</dbReference>
<evidence type="ECO:0000313" key="4">
    <source>
        <dbReference type="Proteomes" id="UP000037269"/>
    </source>
</evidence>
<name>A0A0D1YFK3_ANEMI</name>
<protein>
    <submittedName>
        <fullName evidence="3">Helix-turn-helix domain-containing protein</fullName>
    </submittedName>
</protein>
<sequence>MSRKHNKLTEEQEAKILAMSSEGVSQRQIARELGISPSTVNRVVKGHGVSEDLLEQFERIRTQKKEEFITNAFDSIKGARSFMDKKIKAADEGQDKLLQAISMVQSLMKDINALLKTEPATIEARSHLMMQATLYLKMTQDLAEVIKGLKKVAGVQMGDVNNYIGILSDKVAKLEMLDIERMKVKPKNTDDDDDDDLGDDFL</sequence>
<dbReference type="EMBL" id="FNED01000046">
    <property type="protein sequence ID" value="SDK26160.1"/>
    <property type="molecule type" value="Genomic_DNA"/>
</dbReference>
<evidence type="ECO:0000313" key="2">
    <source>
        <dbReference type="EMBL" id="KON95857.1"/>
    </source>
</evidence>
<evidence type="ECO:0000313" key="5">
    <source>
        <dbReference type="Proteomes" id="UP000182836"/>
    </source>
</evidence>